<evidence type="ECO:0000313" key="4">
    <source>
        <dbReference type="EMBL" id="JAS48377.1"/>
    </source>
</evidence>
<feature type="non-terminal residue" evidence="4">
    <location>
        <position position="1"/>
    </location>
</feature>
<organism evidence="4">
    <name type="scientific">Cuerna arida</name>
    <dbReference type="NCBI Taxonomy" id="1464854"/>
    <lineage>
        <taxon>Eukaryota</taxon>
        <taxon>Metazoa</taxon>
        <taxon>Ecdysozoa</taxon>
        <taxon>Arthropoda</taxon>
        <taxon>Hexapoda</taxon>
        <taxon>Insecta</taxon>
        <taxon>Pterygota</taxon>
        <taxon>Neoptera</taxon>
        <taxon>Paraneoptera</taxon>
        <taxon>Hemiptera</taxon>
        <taxon>Auchenorrhyncha</taxon>
        <taxon>Membracoidea</taxon>
        <taxon>Cicadellidae</taxon>
        <taxon>Cicadellinae</taxon>
        <taxon>Proconiini</taxon>
        <taxon>Cuerna</taxon>
    </lineage>
</organism>
<dbReference type="PROSITE" id="PS00233">
    <property type="entry name" value="CHIT_BIND_RR_1"/>
    <property type="match status" value="1"/>
</dbReference>
<gene>
    <name evidence="4" type="ORF">g.16005</name>
</gene>
<dbReference type="InterPro" id="IPR000618">
    <property type="entry name" value="Insect_cuticle"/>
</dbReference>
<dbReference type="InterPro" id="IPR051217">
    <property type="entry name" value="Insect_Cuticle_Struc_Prot"/>
</dbReference>
<dbReference type="GO" id="GO:0031012">
    <property type="term" value="C:extracellular matrix"/>
    <property type="evidence" value="ECO:0007669"/>
    <property type="project" value="TreeGrafter"/>
</dbReference>
<keyword evidence="1 2" id="KW-0193">Cuticle</keyword>
<reference evidence="4" key="1">
    <citation type="submission" date="2015-11" db="EMBL/GenBank/DDBJ databases">
        <title>De novo transcriptome assembly of four potential Pierce s Disease insect vectors from Arizona vineyards.</title>
        <authorList>
            <person name="Tassone E.E."/>
        </authorList>
    </citation>
    <scope>NUCLEOTIDE SEQUENCE</scope>
</reference>
<dbReference type="Pfam" id="PF00379">
    <property type="entry name" value="Chitin_bind_4"/>
    <property type="match status" value="1"/>
</dbReference>
<accession>A0A1B6FDW6</accession>
<dbReference type="GO" id="GO:0005615">
    <property type="term" value="C:extracellular space"/>
    <property type="evidence" value="ECO:0007669"/>
    <property type="project" value="TreeGrafter"/>
</dbReference>
<dbReference type="AlphaFoldDB" id="A0A1B6FDW6"/>
<sequence>PAVRQPVCLSVISVWTTMIKLCLLVMCTGAGVLAVTQEQLAQYVAAQQTGHKQQSVSVVPRARQAYALQAAEDAGDSAYQQAYQAAYQQAAAAYHPQASAAYQPQAAAAYQPQAAPQATSYKSFSSSVGVGKDYQPVYYRPAPGVPQYQDPAQLQPLRKLRPLPGAPDKEPEEDYDHNPAYQFSFDVKDDEFTNYQNRKEQREGDKISGSYSVVDSDGYIRTVTYTADPKEGFKADVSREPTDIRVKLPQPPSALPQQYQQIPQQYVRKQQTQQYLEASAHAVPSPQYAGRPQAVAYVAPQFVAAPQYVAKSSAPATAGLSAYTGPHRLSAPVKAKAAAIGYASQQPTASPILYQAYQQ</sequence>
<evidence type="ECO:0008006" key="5">
    <source>
        <dbReference type="Google" id="ProtNLM"/>
    </source>
</evidence>
<dbReference type="PROSITE" id="PS51155">
    <property type="entry name" value="CHIT_BIND_RR_2"/>
    <property type="match status" value="1"/>
</dbReference>
<proteinExistence type="predicted"/>
<evidence type="ECO:0000256" key="1">
    <source>
        <dbReference type="ARBA" id="ARBA00022460"/>
    </source>
</evidence>
<dbReference type="PRINTS" id="PR00947">
    <property type="entry name" value="CUTICLE"/>
</dbReference>
<dbReference type="PANTHER" id="PTHR12236:SF18">
    <property type="entry name" value="CUTICULAR PROTEIN 66D"/>
    <property type="match status" value="1"/>
</dbReference>
<dbReference type="GO" id="GO:0042302">
    <property type="term" value="F:structural constituent of cuticle"/>
    <property type="evidence" value="ECO:0007669"/>
    <property type="project" value="UniProtKB-UniRule"/>
</dbReference>
<dbReference type="PANTHER" id="PTHR12236">
    <property type="entry name" value="STRUCTURAL CONTITUENT OF CUTICLE"/>
    <property type="match status" value="1"/>
</dbReference>
<dbReference type="EMBL" id="GECZ01021392">
    <property type="protein sequence ID" value="JAS48377.1"/>
    <property type="molecule type" value="Transcribed_RNA"/>
</dbReference>
<name>A0A1B6FDW6_9HEMI</name>
<protein>
    <recommendedName>
        <fullName evidence="5">Cuticle protein</fullName>
    </recommendedName>
</protein>
<evidence type="ECO:0000256" key="2">
    <source>
        <dbReference type="PROSITE-ProRule" id="PRU00497"/>
    </source>
</evidence>
<dbReference type="InterPro" id="IPR031311">
    <property type="entry name" value="CHIT_BIND_RR_consensus"/>
</dbReference>
<evidence type="ECO:0000256" key="3">
    <source>
        <dbReference type="SAM" id="MobiDB-lite"/>
    </source>
</evidence>
<feature type="region of interest" description="Disordered" evidence="3">
    <location>
        <begin position="141"/>
        <end position="178"/>
    </location>
</feature>